<reference evidence="4" key="1">
    <citation type="journal article" date="2019" name="Sci. Rep.">
        <title>Draft genome of Tanacetum cinerariifolium, the natural source of mosquito coil.</title>
        <authorList>
            <person name="Yamashiro T."/>
            <person name="Shiraishi A."/>
            <person name="Satake H."/>
            <person name="Nakayama K."/>
        </authorList>
    </citation>
    <scope>NUCLEOTIDE SEQUENCE</scope>
</reference>
<dbReference type="GO" id="GO:0003676">
    <property type="term" value="F:nucleic acid binding"/>
    <property type="evidence" value="ECO:0007669"/>
    <property type="project" value="InterPro"/>
</dbReference>
<proteinExistence type="predicted"/>
<protein>
    <recommendedName>
        <fullName evidence="3">CCHC-type domain-containing protein</fullName>
    </recommendedName>
</protein>
<dbReference type="EMBL" id="BKCJ010007610">
    <property type="protein sequence ID" value="GEU78121.1"/>
    <property type="molecule type" value="Genomic_DNA"/>
</dbReference>
<dbReference type="PROSITE" id="PS50158">
    <property type="entry name" value="ZF_CCHC"/>
    <property type="match status" value="1"/>
</dbReference>
<evidence type="ECO:0000313" key="4">
    <source>
        <dbReference type="EMBL" id="GEU78121.1"/>
    </source>
</evidence>
<organism evidence="4">
    <name type="scientific">Tanacetum cinerariifolium</name>
    <name type="common">Dalmatian daisy</name>
    <name type="synonym">Chrysanthemum cinerariifolium</name>
    <dbReference type="NCBI Taxonomy" id="118510"/>
    <lineage>
        <taxon>Eukaryota</taxon>
        <taxon>Viridiplantae</taxon>
        <taxon>Streptophyta</taxon>
        <taxon>Embryophyta</taxon>
        <taxon>Tracheophyta</taxon>
        <taxon>Spermatophyta</taxon>
        <taxon>Magnoliopsida</taxon>
        <taxon>eudicotyledons</taxon>
        <taxon>Gunneridae</taxon>
        <taxon>Pentapetalae</taxon>
        <taxon>asterids</taxon>
        <taxon>campanulids</taxon>
        <taxon>Asterales</taxon>
        <taxon>Asteraceae</taxon>
        <taxon>Asteroideae</taxon>
        <taxon>Anthemideae</taxon>
        <taxon>Anthemidinae</taxon>
        <taxon>Tanacetum</taxon>
    </lineage>
</organism>
<dbReference type="GO" id="GO:0008270">
    <property type="term" value="F:zinc ion binding"/>
    <property type="evidence" value="ECO:0007669"/>
    <property type="project" value="UniProtKB-KW"/>
</dbReference>
<dbReference type="InterPro" id="IPR036875">
    <property type="entry name" value="Znf_CCHC_sf"/>
</dbReference>
<gene>
    <name evidence="4" type="ORF">Tci_050099</name>
</gene>
<dbReference type="AlphaFoldDB" id="A0A6L2MVV2"/>
<dbReference type="Gene3D" id="4.10.60.10">
    <property type="entry name" value="Zinc finger, CCHC-type"/>
    <property type="match status" value="1"/>
</dbReference>
<keyword evidence="1" id="KW-0862">Zinc</keyword>
<evidence type="ECO:0000259" key="3">
    <source>
        <dbReference type="PROSITE" id="PS50158"/>
    </source>
</evidence>
<evidence type="ECO:0000256" key="2">
    <source>
        <dbReference type="SAM" id="MobiDB-lite"/>
    </source>
</evidence>
<sequence>MNGLCRFRWALKGDENSRFFHSILNNSYAKYSIKGMYINGVWIDSPGDIKQVALDHYASLLESDFSLNEVKDAVWEWGVGYKAPRPNGFNFNFTIAYWDVVLLLSNIHSCGRVAAQYKRIHRTPGVAAIISSIGSRPGPYTYSYTGSRPSITDTPHLRMEQKQINRGHVYDRIHPLSENYQWFVAQSPEADEDQAGEVVMELMLFGACPHSACMHRGYNYMYFLRGSDTELFCIIIAFKYRMETYDTTFSCVTLHKVDMSCINWAGMERLKKWDLTGLELEEPFLEQEDANTLYRSRKLWEKMEDLKDANFFMDLARDNSVVYTPTIASAEDDYPKSEQGVEDKDREIMDLEFWNLFTNAFRNLPGMAGFRFYWLCFLAPPTSPNCMVVGFGEEGIYIHFVGGEKSWRLVSLDYDDDDYPFHFYFPTLYGQDLYALDSGEELHNGNGHVSVITETNEIIKVLPPKTAKEVMARERERKARTTLLMALLEDHLAKFHKMVDAKEMWEAIKSRFEGLHKGYDMFQTLLSQLEIHGAGVSHKDPNQKFLKSLPSFWSQVALIMITKPGLDTLSFDDLYNHLRVFKRDVKGTTASSSNTLNVAFMSAENTNNTNDVSTAYSVSSPYVSKSKKEGSSSYTDEVIHSFFENQSSAPQLDYDDLEQINDDDIEEIDLKWQVAMIFMRIKKFHKRTGRKLQFDTKDPVGFDKTKEECFKCHIMGHFARDCRAKGNQDSKRRDVGNNENKTRDNGRRPAYQDDSKALVTIDVEDID</sequence>
<dbReference type="SMART" id="SM00343">
    <property type="entry name" value="ZnF_C2HC"/>
    <property type="match status" value="1"/>
</dbReference>
<accession>A0A6L2MVV2</accession>
<keyword evidence="1" id="KW-0479">Metal-binding</keyword>
<dbReference type="SUPFAM" id="SSF57756">
    <property type="entry name" value="Retrovirus zinc finger-like domains"/>
    <property type="match status" value="1"/>
</dbReference>
<name>A0A6L2MVV2_TANCI</name>
<keyword evidence="1" id="KW-0863">Zinc-finger</keyword>
<feature type="domain" description="CCHC-type" evidence="3">
    <location>
        <begin position="709"/>
        <end position="723"/>
    </location>
</feature>
<feature type="region of interest" description="Disordered" evidence="2">
    <location>
        <begin position="725"/>
        <end position="755"/>
    </location>
</feature>
<evidence type="ECO:0000256" key="1">
    <source>
        <dbReference type="PROSITE-ProRule" id="PRU00047"/>
    </source>
</evidence>
<dbReference type="InterPro" id="IPR001878">
    <property type="entry name" value="Znf_CCHC"/>
</dbReference>
<comment type="caution">
    <text evidence="4">The sequence shown here is derived from an EMBL/GenBank/DDBJ whole genome shotgun (WGS) entry which is preliminary data.</text>
</comment>